<keyword evidence="5 10" id="KW-0479">Metal-binding</keyword>
<organism evidence="16 17">
    <name type="scientific">Puniceispirillum marinum (strain IMCC1322)</name>
    <dbReference type="NCBI Taxonomy" id="488538"/>
    <lineage>
        <taxon>Bacteria</taxon>
        <taxon>Pseudomonadati</taxon>
        <taxon>Pseudomonadota</taxon>
        <taxon>Alphaproteobacteria</taxon>
        <taxon>Candidatus Puniceispirillales</taxon>
        <taxon>Candidatus Puniceispirillaceae</taxon>
        <taxon>Candidatus Puniceispirillum</taxon>
    </lineage>
</organism>
<dbReference type="GO" id="GO:0051287">
    <property type="term" value="F:NAD binding"/>
    <property type="evidence" value="ECO:0007669"/>
    <property type="project" value="InterPro"/>
</dbReference>
<evidence type="ECO:0000259" key="15">
    <source>
        <dbReference type="SMART" id="SM01329"/>
    </source>
</evidence>
<evidence type="ECO:0000256" key="11">
    <source>
        <dbReference type="PIRSR" id="PIRSR000108-1"/>
    </source>
</evidence>
<evidence type="ECO:0000256" key="7">
    <source>
        <dbReference type="ARBA" id="ARBA00022857"/>
    </source>
</evidence>
<dbReference type="Proteomes" id="UP000007460">
    <property type="component" value="Chromosome"/>
</dbReference>
<feature type="site" description="Critical for catalysis" evidence="11">
    <location>
        <position position="139"/>
    </location>
</feature>
<name>D5BNR6_PUNMI</name>
<gene>
    <name evidence="16" type="ordered locus">SAR116_0090</name>
</gene>
<dbReference type="EMBL" id="CP001751">
    <property type="protein sequence ID" value="ADE38333.1"/>
    <property type="molecule type" value="Genomic_DNA"/>
</dbReference>
<feature type="binding site" evidence="12">
    <location>
        <position position="109"/>
    </location>
    <ligand>
        <name>D-threo-isocitrate</name>
        <dbReference type="ChEBI" id="CHEBI:15562"/>
    </ligand>
</feature>
<dbReference type="Gene3D" id="3.40.718.10">
    <property type="entry name" value="Isopropylmalate Dehydrogenase"/>
    <property type="match status" value="1"/>
</dbReference>
<keyword evidence="9 10" id="KW-0464">Manganese</keyword>
<dbReference type="PANTHER" id="PTHR11822:SF21">
    <property type="entry name" value="ISOCITRATE DEHYDROGENASE [NADP], MITOCHONDRIAL"/>
    <property type="match status" value="1"/>
</dbReference>
<dbReference type="GO" id="GO:0000287">
    <property type="term" value="F:magnesium ion binding"/>
    <property type="evidence" value="ECO:0007669"/>
    <property type="project" value="InterPro"/>
</dbReference>
<evidence type="ECO:0000256" key="13">
    <source>
        <dbReference type="PIRSR" id="PIRSR000108-3"/>
    </source>
</evidence>
<dbReference type="InterPro" id="IPR019818">
    <property type="entry name" value="IsoCit/isopropylmalate_DH_CS"/>
</dbReference>
<dbReference type="PANTHER" id="PTHR11822">
    <property type="entry name" value="NADP-SPECIFIC ISOCITRATE DEHYDROGENASE"/>
    <property type="match status" value="1"/>
</dbReference>
<evidence type="ECO:0000256" key="9">
    <source>
        <dbReference type="ARBA" id="ARBA00023211"/>
    </source>
</evidence>
<dbReference type="RefSeq" id="WP_013044963.1">
    <property type="nucleotide sequence ID" value="NC_014010.1"/>
</dbReference>
<dbReference type="AlphaFoldDB" id="D5BNR6"/>
<dbReference type="EC" id="1.1.1.42" evidence="10"/>
<evidence type="ECO:0000313" key="17">
    <source>
        <dbReference type="Proteomes" id="UP000007460"/>
    </source>
</evidence>
<dbReference type="STRING" id="488538.SAR116_0090"/>
<dbReference type="SUPFAM" id="SSF53659">
    <property type="entry name" value="Isocitrate/Isopropylmalate dehydrogenase-like"/>
    <property type="match status" value="1"/>
</dbReference>
<evidence type="ECO:0000256" key="8">
    <source>
        <dbReference type="ARBA" id="ARBA00023002"/>
    </source>
</evidence>
<dbReference type="PIRSF" id="PIRSF000108">
    <property type="entry name" value="IDH_NADP"/>
    <property type="match status" value="1"/>
</dbReference>
<accession>D5BNR6</accession>
<dbReference type="InterPro" id="IPR024084">
    <property type="entry name" value="IsoPropMal-DH-like_dom"/>
</dbReference>
<evidence type="ECO:0000256" key="14">
    <source>
        <dbReference type="PIRSR" id="PIRSR000108-4"/>
    </source>
</evidence>
<protein>
    <recommendedName>
        <fullName evidence="10">Isocitrate dehydrogenase [NADP]</fullName>
        <ecNumber evidence="10">1.1.1.42</ecNumber>
    </recommendedName>
</protein>
<feature type="binding site" evidence="14">
    <location>
        <begin position="75"/>
        <end position="77"/>
    </location>
    <ligand>
        <name>NADP(+)</name>
        <dbReference type="ChEBI" id="CHEBI:58349"/>
    </ligand>
</feature>
<feature type="binding site" evidence="14">
    <location>
        <position position="327"/>
    </location>
    <ligand>
        <name>NADP(+)</name>
        <dbReference type="ChEBI" id="CHEBI:58349"/>
    </ligand>
</feature>
<feature type="binding site" evidence="12">
    <location>
        <begin position="94"/>
        <end position="100"/>
    </location>
    <ligand>
        <name>D-threo-isocitrate</name>
        <dbReference type="ChEBI" id="CHEBI:15562"/>
    </ligand>
</feature>
<dbReference type="NCBIfam" id="TIGR00127">
    <property type="entry name" value="nadp_idh_euk"/>
    <property type="match status" value="1"/>
</dbReference>
<dbReference type="GO" id="GO:0004450">
    <property type="term" value="F:isocitrate dehydrogenase (NADP+) activity"/>
    <property type="evidence" value="ECO:0007669"/>
    <property type="project" value="UniProtKB-UniRule"/>
</dbReference>
<feature type="binding site" evidence="14">
    <location>
        <position position="259"/>
    </location>
    <ligand>
        <name>NADP(+)</name>
        <dbReference type="ChEBI" id="CHEBI:58349"/>
    </ligand>
</feature>
<keyword evidence="6 10" id="KW-0460">Magnesium</keyword>
<comment type="cofactor">
    <cofactor evidence="10 13">
        <name>Mg(2+)</name>
        <dbReference type="ChEBI" id="CHEBI:18420"/>
    </cofactor>
    <cofactor evidence="10 13">
        <name>Mn(2+)</name>
        <dbReference type="ChEBI" id="CHEBI:29035"/>
    </cofactor>
    <text evidence="10 13">Binds 1 Mg(2+) or Mn(2+) ion per subunit.</text>
</comment>
<dbReference type="GO" id="GO:0006099">
    <property type="term" value="P:tricarboxylic acid cycle"/>
    <property type="evidence" value="ECO:0007669"/>
    <property type="project" value="UniProtKB-KW"/>
</dbReference>
<comment type="similarity">
    <text evidence="2 10">Belongs to the isocitrate and isopropylmalate dehydrogenases family.</text>
</comment>
<keyword evidence="17" id="KW-1185">Reference proteome</keyword>
<evidence type="ECO:0000256" key="5">
    <source>
        <dbReference type="ARBA" id="ARBA00022723"/>
    </source>
</evidence>
<dbReference type="GO" id="GO:0006102">
    <property type="term" value="P:isocitrate metabolic process"/>
    <property type="evidence" value="ECO:0007669"/>
    <property type="project" value="UniProtKB-UniRule"/>
</dbReference>
<evidence type="ECO:0000313" key="16">
    <source>
        <dbReference type="EMBL" id="ADE38333.1"/>
    </source>
</evidence>
<feature type="binding site" evidence="12">
    <location>
        <position position="132"/>
    </location>
    <ligand>
        <name>D-threo-isocitrate</name>
        <dbReference type="ChEBI" id="CHEBI:15562"/>
    </ligand>
</feature>
<dbReference type="NCBIfam" id="NF006156">
    <property type="entry name" value="PRK08299.1"/>
    <property type="match status" value="1"/>
</dbReference>
<reference evidence="16 17" key="1">
    <citation type="journal article" date="2010" name="J. Bacteriol.">
        <title>Complete genome sequence of "Candidatus Puniceispirillum marinum" IMCC1322, a representative of the SAR116 clade in the Alphaproteobacteria.</title>
        <authorList>
            <person name="Oh H.M."/>
            <person name="Kwon K.K."/>
            <person name="Kang I."/>
            <person name="Kang S.G."/>
            <person name="Lee J.H."/>
            <person name="Kim S.J."/>
            <person name="Cho J.C."/>
        </authorList>
    </citation>
    <scope>NUCLEOTIDE SEQUENCE [LARGE SCALE GENOMIC DNA]</scope>
    <source>
        <strain evidence="16 17">IMCC1322</strain>
    </source>
</reference>
<keyword evidence="7 10" id="KW-0521">NADP</keyword>
<sequence length="404" mass="45199">MSRIKVKTPVVELDGDEMTRIIWQKIKDKLIFPYLDIDLKYYDLGIEKRDETDDQITIDAANAIKEYGVGVKCATITPDEDRVKEFNLKSMYRSPNGTIRNILGGTVFRQPIICQNVPRLVPGWTRPIVIGRHAFGDQYRATDFVTEGAGKLTMTFQPADGSPAVTREVFDFPSSGVAMSMYNLDDSIRGFARACMNYGLDLGWPVYLSTKNTILKAYDGRFKDLFQEVFETEFEDKFKDAGISYEHRLIDDMVACAMKWDGGFVWACKNYDGDVQSDTVAQGFGSLGLMTSVLMTPDGKTVESEAAHGTVTRHYRQHQQGKSTSTNPIASIFAWTRGLSYRAKFDETPDVAAFADTVEKVCISTVEKGHMTKDLALLISSAQPYLDTDGFLDAIDQNLQKAMS</sequence>
<dbReference type="eggNOG" id="COG0538">
    <property type="taxonomic scope" value="Bacteria"/>
</dbReference>
<feature type="binding site" evidence="12">
    <location>
        <position position="77"/>
    </location>
    <ligand>
        <name>D-threo-isocitrate</name>
        <dbReference type="ChEBI" id="CHEBI:15562"/>
    </ligand>
</feature>
<dbReference type="FunFam" id="3.40.718.10:FF:000002">
    <property type="entry name" value="Isocitrate dehydrogenase [NADP]"/>
    <property type="match status" value="1"/>
</dbReference>
<keyword evidence="8 10" id="KW-0560">Oxidoreductase</keyword>
<proteinExistence type="inferred from homology"/>
<evidence type="ECO:0000256" key="10">
    <source>
        <dbReference type="PIRNR" id="PIRNR000108"/>
    </source>
</evidence>
<dbReference type="OrthoDB" id="9765655at2"/>
<evidence type="ECO:0000256" key="4">
    <source>
        <dbReference type="ARBA" id="ARBA00022532"/>
    </source>
</evidence>
<feature type="domain" description="Isopropylmalate dehydrogenase-like" evidence="15">
    <location>
        <begin position="9"/>
        <end position="395"/>
    </location>
</feature>
<evidence type="ECO:0000256" key="1">
    <source>
        <dbReference type="ARBA" id="ARBA00001936"/>
    </source>
</evidence>
<comment type="cofactor">
    <cofactor evidence="1">
        <name>Mn(2+)</name>
        <dbReference type="ChEBI" id="CHEBI:29035"/>
    </cofactor>
</comment>
<evidence type="ECO:0000256" key="12">
    <source>
        <dbReference type="PIRSR" id="PIRSR000108-2"/>
    </source>
</evidence>
<dbReference type="KEGG" id="apb:SAR116_0090"/>
<comment type="catalytic activity">
    <reaction evidence="10">
        <text>D-threo-isocitrate + NADP(+) = 2-oxoglutarate + CO2 + NADPH</text>
        <dbReference type="Rhea" id="RHEA:19629"/>
        <dbReference type="ChEBI" id="CHEBI:15562"/>
        <dbReference type="ChEBI" id="CHEBI:16526"/>
        <dbReference type="ChEBI" id="CHEBI:16810"/>
        <dbReference type="ChEBI" id="CHEBI:57783"/>
        <dbReference type="ChEBI" id="CHEBI:58349"/>
        <dbReference type="EC" id="1.1.1.42"/>
    </reaction>
</comment>
<evidence type="ECO:0000256" key="2">
    <source>
        <dbReference type="ARBA" id="ARBA00007769"/>
    </source>
</evidence>
<dbReference type="SMART" id="SM01329">
    <property type="entry name" value="Iso_dh"/>
    <property type="match status" value="1"/>
</dbReference>
<evidence type="ECO:0000256" key="6">
    <source>
        <dbReference type="ARBA" id="ARBA00022842"/>
    </source>
</evidence>
<dbReference type="Pfam" id="PF00180">
    <property type="entry name" value="Iso_dh"/>
    <property type="match status" value="1"/>
</dbReference>
<keyword evidence="3" id="KW-0329">Glyoxylate bypass</keyword>
<feature type="binding site" evidence="13">
    <location>
        <position position="274"/>
    </location>
    <ligand>
        <name>Mn(2+)</name>
        <dbReference type="ChEBI" id="CHEBI:29035"/>
    </ligand>
</feature>
<feature type="binding site" evidence="14">
    <location>
        <begin position="309"/>
        <end position="314"/>
    </location>
    <ligand>
        <name>NADP(+)</name>
        <dbReference type="ChEBI" id="CHEBI:58349"/>
    </ligand>
</feature>
<feature type="site" description="Critical for catalysis" evidence="11">
    <location>
        <position position="211"/>
    </location>
</feature>
<feature type="binding site" evidence="14">
    <location>
        <position position="82"/>
    </location>
    <ligand>
        <name>NADP(+)</name>
        <dbReference type="ChEBI" id="CHEBI:58349"/>
    </ligand>
</feature>
<dbReference type="PROSITE" id="PS00470">
    <property type="entry name" value="IDH_IMDH"/>
    <property type="match status" value="1"/>
</dbReference>
<dbReference type="InterPro" id="IPR004790">
    <property type="entry name" value="Isocitrate_DH_NADP"/>
</dbReference>
<evidence type="ECO:0000256" key="3">
    <source>
        <dbReference type="ARBA" id="ARBA00022435"/>
    </source>
</evidence>
<feature type="binding site" evidence="13">
    <location>
        <position position="251"/>
    </location>
    <ligand>
        <name>Mn(2+)</name>
        <dbReference type="ChEBI" id="CHEBI:29035"/>
    </ligand>
</feature>
<dbReference type="GO" id="GO:0006097">
    <property type="term" value="P:glyoxylate cycle"/>
    <property type="evidence" value="ECO:0007669"/>
    <property type="project" value="UniProtKB-KW"/>
</dbReference>
<dbReference type="HOGENOM" id="CLU_023296_1_1_5"/>
<keyword evidence="4 10" id="KW-0816">Tricarboxylic acid cycle</keyword>